<gene>
    <name evidence="3" type="primary">LOC118273998</name>
</gene>
<reference evidence="3" key="1">
    <citation type="submission" date="2025-08" db="UniProtKB">
        <authorList>
            <consortium name="RefSeq"/>
        </authorList>
    </citation>
    <scope>IDENTIFICATION</scope>
    <source>
        <tissue evidence="3">Whole larval tissue</tissue>
    </source>
</reference>
<sequence length="398" mass="45178">MPKRKRECNEEKYLRRKVKKLKRKLKKRKSSEVRCESSSSSSSPTPTYEAESDAGDIEIPDTELAGKFFVQEITCLLIFPVFYDMWYMLYRHSGGVRSPWGYPTLYSAVALERFVSLNQTWFGLFLGAEECVDNTQDEVPSTLDDSIIRALGQTLSTEKEYGPDIHPELVKRIEGILTKGLNQETKEELMKKYLVPANVKLLDAPKLNKELEGLLSDAMKARDKRVQDRQQQMGIATAALLCATDTLIRGDVDKIKLISTISDVTRLLTDLHYQDTVTRKKLIIPSLDKNVGKTVEHQDRDGYLFGENFNENVKSATAIKKSAGTILKQINPNNNRKNTYKPTQFPKSFPKKQGNYKGPPRASMTQYKQGGGGRYHQTQNYKPRPPPRPPAKAPVRQS</sequence>
<dbReference type="Proteomes" id="UP000829999">
    <property type="component" value="Chromosome 21"/>
</dbReference>
<name>A0A9R0F1C3_SPOFR</name>
<keyword evidence="2" id="KW-1185">Reference proteome</keyword>
<dbReference type="RefSeq" id="XP_050558180.1">
    <property type="nucleotide sequence ID" value="XM_050702223.1"/>
</dbReference>
<organism evidence="2 3">
    <name type="scientific">Spodoptera frugiperda</name>
    <name type="common">Fall armyworm</name>
    <dbReference type="NCBI Taxonomy" id="7108"/>
    <lineage>
        <taxon>Eukaryota</taxon>
        <taxon>Metazoa</taxon>
        <taxon>Ecdysozoa</taxon>
        <taxon>Arthropoda</taxon>
        <taxon>Hexapoda</taxon>
        <taxon>Insecta</taxon>
        <taxon>Pterygota</taxon>
        <taxon>Neoptera</taxon>
        <taxon>Endopterygota</taxon>
        <taxon>Lepidoptera</taxon>
        <taxon>Glossata</taxon>
        <taxon>Ditrysia</taxon>
        <taxon>Noctuoidea</taxon>
        <taxon>Noctuidae</taxon>
        <taxon>Amphipyrinae</taxon>
        <taxon>Spodoptera</taxon>
    </lineage>
</organism>
<dbReference type="GeneID" id="118273998"/>
<feature type="region of interest" description="Disordered" evidence="1">
    <location>
        <begin position="329"/>
        <end position="398"/>
    </location>
</feature>
<feature type="compositionally biased region" description="Basic residues" evidence="1">
    <location>
        <begin position="20"/>
        <end position="29"/>
    </location>
</feature>
<feature type="compositionally biased region" description="Polar residues" evidence="1">
    <location>
        <begin position="329"/>
        <end position="346"/>
    </location>
</feature>
<dbReference type="PANTHER" id="PTHR34239">
    <property type="entry name" value="APPLE DOMAIN-CONTAINING PROTEIN"/>
    <property type="match status" value="1"/>
</dbReference>
<accession>A0A9R0F1C3</accession>
<dbReference type="AlphaFoldDB" id="A0A9R0F1C3"/>
<dbReference type="PANTHER" id="PTHR34239:SF2">
    <property type="entry name" value="TRANSPOSABLE ELEMENT P TRANSPOSASE_THAP9 CONSERVED DOMAIN-CONTAINING PROTEIN"/>
    <property type="match status" value="1"/>
</dbReference>
<feature type="compositionally biased region" description="Pro residues" evidence="1">
    <location>
        <begin position="383"/>
        <end position="392"/>
    </location>
</feature>
<evidence type="ECO:0000313" key="2">
    <source>
        <dbReference type="Proteomes" id="UP000829999"/>
    </source>
</evidence>
<evidence type="ECO:0000256" key="1">
    <source>
        <dbReference type="SAM" id="MobiDB-lite"/>
    </source>
</evidence>
<proteinExistence type="predicted"/>
<protein>
    <submittedName>
        <fullName evidence="3">Uncharacterized protein LOC118273998</fullName>
    </submittedName>
</protein>
<feature type="region of interest" description="Disordered" evidence="1">
    <location>
        <begin position="20"/>
        <end position="55"/>
    </location>
</feature>
<evidence type="ECO:0000313" key="3">
    <source>
        <dbReference type="RefSeq" id="XP_050558180.1"/>
    </source>
</evidence>